<gene>
    <name evidence="2" type="ORF">LQ318_01065</name>
</gene>
<evidence type="ECO:0000313" key="3">
    <source>
        <dbReference type="Proteomes" id="UP001207337"/>
    </source>
</evidence>
<keyword evidence="1" id="KW-0732">Signal</keyword>
<organism evidence="2 3">
    <name type="scientific">Fodinibius salicampi</name>
    <dbReference type="NCBI Taxonomy" id="1920655"/>
    <lineage>
        <taxon>Bacteria</taxon>
        <taxon>Pseudomonadati</taxon>
        <taxon>Balneolota</taxon>
        <taxon>Balneolia</taxon>
        <taxon>Balneolales</taxon>
        <taxon>Balneolaceae</taxon>
        <taxon>Fodinibius</taxon>
    </lineage>
</organism>
<dbReference type="SUPFAM" id="SSF53850">
    <property type="entry name" value="Periplasmic binding protein-like II"/>
    <property type="match status" value="1"/>
</dbReference>
<evidence type="ECO:0000256" key="1">
    <source>
        <dbReference type="ARBA" id="ARBA00022729"/>
    </source>
</evidence>
<sequence>MNIIKSLSLAFIGIFLLGILSSCEEITDVRTLKLAHSLDVTHPVHKGMVRMAELINQKSDGKLQVQIYPSQQLGSERELLELLQIGSLDVTKVSGAVLENFVPQTRVFSLPYLFRDKQHYFNVLDGEIGQELLLAGEKYWLRGLTYYDAGQRSFYTQDRPIRTPEDLEGLKIRVQESPMAVNMINTLGGSPTPISWGELYTALQQGIVDGAENNPPSFQSSRHYEVSNYFSLDEHTAIPDVLLISTETWDDLTDQQQRWIQTAADSSKKYQRKIWAEAEEEALKTVQEAGVEVIRPDKEPFQEKAQTIYEEFKESEPEFYKLIQRIQNVK</sequence>
<dbReference type="Pfam" id="PF03480">
    <property type="entry name" value="DctP"/>
    <property type="match status" value="1"/>
</dbReference>
<evidence type="ECO:0000313" key="2">
    <source>
        <dbReference type="EMBL" id="MCW9711479.1"/>
    </source>
</evidence>
<dbReference type="Proteomes" id="UP001207337">
    <property type="component" value="Unassembled WGS sequence"/>
</dbReference>
<dbReference type="NCBIfam" id="TIGR00787">
    <property type="entry name" value="dctP"/>
    <property type="match status" value="1"/>
</dbReference>
<dbReference type="InterPro" id="IPR004682">
    <property type="entry name" value="TRAP_DctP"/>
</dbReference>
<dbReference type="PIRSF" id="PIRSF006470">
    <property type="entry name" value="DctB"/>
    <property type="match status" value="1"/>
</dbReference>
<dbReference type="PANTHER" id="PTHR33376:SF2">
    <property type="entry name" value="DICARBOXYLATE-BINDING PERIPLASMIC PROTEIN"/>
    <property type="match status" value="1"/>
</dbReference>
<dbReference type="RefSeq" id="WP_265786728.1">
    <property type="nucleotide sequence ID" value="NZ_BAABRS010000001.1"/>
</dbReference>
<keyword evidence="3" id="KW-1185">Reference proteome</keyword>
<dbReference type="CDD" id="cd13671">
    <property type="entry name" value="PBP2_TRAP_SBP_like_3"/>
    <property type="match status" value="1"/>
</dbReference>
<dbReference type="InterPro" id="IPR038404">
    <property type="entry name" value="TRAP_DctP_sf"/>
</dbReference>
<accession>A0ABT3PUF5</accession>
<dbReference type="PROSITE" id="PS51257">
    <property type="entry name" value="PROKAR_LIPOPROTEIN"/>
    <property type="match status" value="1"/>
</dbReference>
<dbReference type="InterPro" id="IPR018389">
    <property type="entry name" value="DctP_fam"/>
</dbReference>
<comment type="caution">
    <text evidence="2">The sequence shown here is derived from an EMBL/GenBank/DDBJ whole genome shotgun (WGS) entry which is preliminary data.</text>
</comment>
<dbReference type="PANTHER" id="PTHR33376">
    <property type="match status" value="1"/>
</dbReference>
<dbReference type="Gene3D" id="3.40.190.170">
    <property type="entry name" value="Bacterial extracellular solute-binding protein, family 7"/>
    <property type="match status" value="1"/>
</dbReference>
<reference evidence="2 3" key="1">
    <citation type="submission" date="2021-11" db="EMBL/GenBank/DDBJ databases">
        <title>Aliifidinibius sp. nov., a new bacterium isolated from saline soil.</title>
        <authorList>
            <person name="Galisteo C."/>
            <person name="De La Haba R."/>
            <person name="Sanchez-Porro C."/>
            <person name="Ventosa A."/>
        </authorList>
    </citation>
    <scope>NUCLEOTIDE SEQUENCE [LARGE SCALE GENOMIC DNA]</scope>
    <source>
        <strain evidence="2 3">KACC 190600</strain>
    </source>
</reference>
<dbReference type="EMBL" id="JAJNDC010000001">
    <property type="protein sequence ID" value="MCW9711479.1"/>
    <property type="molecule type" value="Genomic_DNA"/>
</dbReference>
<protein>
    <submittedName>
        <fullName evidence="2">TRAP transporter substrate-binding protein</fullName>
    </submittedName>
</protein>
<name>A0ABT3PUF5_9BACT</name>
<dbReference type="NCBIfam" id="NF037995">
    <property type="entry name" value="TRAP_S1"/>
    <property type="match status" value="1"/>
</dbReference>
<proteinExistence type="predicted"/>